<dbReference type="PROSITE" id="PS51257">
    <property type="entry name" value="PROKAR_LIPOPROTEIN"/>
    <property type="match status" value="1"/>
</dbReference>
<evidence type="ECO:0000256" key="2">
    <source>
        <dbReference type="ARBA" id="ARBA00006275"/>
    </source>
</evidence>
<feature type="signal peptide" evidence="6">
    <location>
        <begin position="1"/>
        <end position="20"/>
    </location>
</feature>
<dbReference type="Pfam" id="PF14322">
    <property type="entry name" value="SusD-like_3"/>
    <property type="match status" value="1"/>
</dbReference>
<sequence>MKKFIYKSILALSLMGVMTACDLESDPKSAAEPESVFTIYGLAEKAVMGIHQSFGETNSYRGRFLPYYGINSDVEWINNMDATKIATDPKYTLTGYAPTPTNTEMNTANNAWAKFYEGIERANMCIDGLRTHGNVENDVDMAHLLGEALTLRAVIYLDLVKGWGDVPARFEPITTETVYVPRSDRDVIYKRLLADLKEAESMVAWPNESTQTMTTERVNKAFIKGLRARIALYAGGYSQRTDGVRLSNDPELSRAEMYKIAKEECVAIITKGSNKLGSFESNFRNLCQDVVTAGAESLWEIPFADGRGRVLYTFGVQHQSEDQYTKQAKGGVNGPLPYLFYDYDVEDVRRDITCVPYEWSKDTRSKQQLRTLKSWCFGKLRYEWMKRIVTSTNDDGVNWQYMRLADVYLMAAEAINELEGPGNAADYLQPILDRALPTEKVAAYMTTATASKTAFFNAIMDQRALEFAGESLRKADLIRWNKLKDKLDEAKAKMSQLARREGPYANLPEKLYYKTAADSETLIVYGLNYGETDVEGQALADNEGYESVIWIKEDKLTDALINALYQKDPNTSQYWPIWQTFIDNSNGTLTNN</sequence>
<accession>A0A212JX43</accession>
<evidence type="ECO:0000256" key="5">
    <source>
        <dbReference type="ARBA" id="ARBA00023237"/>
    </source>
</evidence>
<feature type="domain" description="SusD-like N-terminal" evidence="8">
    <location>
        <begin position="102"/>
        <end position="230"/>
    </location>
</feature>
<evidence type="ECO:0000313" key="9">
    <source>
        <dbReference type="EMBL" id="SBW04021.1"/>
    </source>
</evidence>
<protein>
    <recommendedName>
        <fullName evidence="10">RagB/SusD family nutrient uptake outer membrane protein</fullName>
    </recommendedName>
</protein>
<evidence type="ECO:0000259" key="7">
    <source>
        <dbReference type="Pfam" id="PF07980"/>
    </source>
</evidence>
<evidence type="ECO:0000256" key="3">
    <source>
        <dbReference type="ARBA" id="ARBA00022729"/>
    </source>
</evidence>
<dbReference type="InterPro" id="IPR033985">
    <property type="entry name" value="SusD-like_N"/>
</dbReference>
<dbReference type="RefSeq" id="WP_296942790.1">
    <property type="nucleotide sequence ID" value="NZ_LT599032.1"/>
</dbReference>
<dbReference type="InterPro" id="IPR011990">
    <property type="entry name" value="TPR-like_helical_dom_sf"/>
</dbReference>
<evidence type="ECO:0000256" key="1">
    <source>
        <dbReference type="ARBA" id="ARBA00004442"/>
    </source>
</evidence>
<gene>
    <name evidence="9" type="ORF">KL86DYS1_30730</name>
</gene>
<dbReference type="AlphaFoldDB" id="A0A212JX43"/>
<reference evidence="9" key="1">
    <citation type="submission" date="2016-04" db="EMBL/GenBank/DDBJ databases">
        <authorList>
            <person name="Evans L.H."/>
            <person name="Alamgir A."/>
            <person name="Owens N."/>
            <person name="Weber N.D."/>
            <person name="Virtaneva K."/>
            <person name="Barbian K."/>
            <person name="Babar A."/>
            <person name="Rosenke K."/>
        </authorList>
    </citation>
    <scope>NUCLEOTIDE SEQUENCE</scope>
    <source>
        <strain evidence="9">86-1</strain>
    </source>
</reference>
<organism evidence="9">
    <name type="scientific">uncultured Dysgonomonas sp</name>
    <dbReference type="NCBI Taxonomy" id="206096"/>
    <lineage>
        <taxon>Bacteria</taxon>
        <taxon>Pseudomonadati</taxon>
        <taxon>Bacteroidota</taxon>
        <taxon>Bacteroidia</taxon>
        <taxon>Bacteroidales</taxon>
        <taxon>Dysgonomonadaceae</taxon>
        <taxon>Dysgonomonas</taxon>
        <taxon>environmental samples</taxon>
    </lineage>
</organism>
<dbReference type="Gene3D" id="1.25.40.390">
    <property type="match status" value="1"/>
</dbReference>
<dbReference type="SUPFAM" id="SSF48452">
    <property type="entry name" value="TPR-like"/>
    <property type="match status" value="1"/>
</dbReference>
<proteinExistence type="inferred from homology"/>
<name>A0A212JX43_9BACT</name>
<comment type="subcellular location">
    <subcellularLocation>
        <location evidence="1">Cell outer membrane</location>
    </subcellularLocation>
</comment>
<dbReference type="GO" id="GO:0009279">
    <property type="term" value="C:cell outer membrane"/>
    <property type="evidence" value="ECO:0007669"/>
    <property type="project" value="UniProtKB-SubCell"/>
</dbReference>
<evidence type="ECO:0000256" key="6">
    <source>
        <dbReference type="SAM" id="SignalP"/>
    </source>
</evidence>
<keyword evidence="5" id="KW-0998">Cell outer membrane</keyword>
<evidence type="ECO:0008006" key="10">
    <source>
        <dbReference type="Google" id="ProtNLM"/>
    </source>
</evidence>
<feature type="domain" description="RagB/SusD" evidence="7">
    <location>
        <begin position="390"/>
        <end position="592"/>
    </location>
</feature>
<dbReference type="Pfam" id="PF07980">
    <property type="entry name" value="SusD_RagB"/>
    <property type="match status" value="1"/>
</dbReference>
<dbReference type="EMBL" id="FLUM01000003">
    <property type="protein sequence ID" value="SBW04021.1"/>
    <property type="molecule type" value="Genomic_DNA"/>
</dbReference>
<keyword evidence="4" id="KW-0472">Membrane</keyword>
<keyword evidence="3 6" id="KW-0732">Signal</keyword>
<evidence type="ECO:0000259" key="8">
    <source>
        <dbReference type="Pfam" id="PF14322"/>
    </source>
</evidence>
<dbReference type="InterPro" id="IPR012944">
    <property type="entry name" value="SusD_RagB_dom"/>
</dbReference>
<evidence type="ECO:0000256" key="4">
    <source>
        <dbReference type="ARBA" id="ARBA00023136"/>
    </source>
</evidence>
<comment type="similarity">
    <text evidence="2">Belongs to the SusD family.</text>
</comment>
<feature type="chain" id="PRO_5013052733" description="RagB/SusD family nutrient uptake outer membrane protein" evidence="6">
    <location>
        <begin position="21"/>
        <end position="592"/>
    </location>
</feature>